<sequence length="114" mass="12222">MVVLRLAARRSLSLVDYTLSINGVSWPCVAAVRNQEPFVSNPEALYSSGNDAARLLFVVDGAQVKPVDGMLTATLQPKLKGRSPVTFAITDLGSRPFTDSGKIPAEGLLPQRPQ</sequence>
<dbReference type="AlphaFoldDB" id="A0A645DWM7"/>
<evidence type="ECO:0000256" key="1">
    <source>
        <dbReference type="SAM" id="MobiDB-lite"/>
    </source>
</evidence>
<accession>A0A645DWM7</accession>
<dbReference type="EMBL" id="VSSQ01040475">
    <property type="protein sequence ID" value="MPM93736.1"/>
    <property type="molecule type" value="Genomic_DNA"/>
</dbReference>
<feature type="region of interest" description="Disordered" evidence="1">
    <location>
        <begin position="94"/>
        <end position="114"/>
    </location>
</feature>
<protein>
    <submittedName>
        <fullName evidence="2">Uncharacterized protein</fullName>
    </submittedName>
</protein>
<proteinExistence type="predicted"/>
<gene>
    <name evidence="2" type="ORF">SDC9_140878</name>
</gene>
<organism evidence="2">
    <name type="scientific">bioreactor metagenome</name>
    <dbReference type="NCBI Taxonomy" id="1076179"/>
    <lineage>
        <taxon>unclassified sequences</taxon>
        <taxon>metagenomes</taxon>
        <taxon>ecological metagenomes</taxon>
    </lineage>
</organism>
<name>A0A645DWM7_9ZZZZ</name>
<evidence type="ECO:0000313" key="2">
    <source>
        <dbReference type="EMBL" id="MPM93736.1"/>
    </source>
</evidence>
<comment type="caution">
    <text evidence="2">The sequence shown here is derived from an EMBL/GenBank/DDBJ whole genome shotgun (WGS) entry which is preliminary data.</text>
</comment>
<reference evidence="2" key="1">
    <citation type="submission" date="2019-08" db="EMBL/GenBank/DDBJ databases">
        <authorList>
            <person name="Kucharzyk K."/>
            <person name="Murdoch R.W."/>
            <person name="Higgins S."/>
            <person name="Loffler F."/>
        </authorList>
    </citation>
    <scope>NUCLEOTIDE SEQUENCE</scope>
</reference>